<dbReference type="GO" id="GO:0016020">
    <property type="term" value="C:membrane"/>
    <property type="evidence" value="ECO:0007669"/>
    <property type="project" value="UniProtKB-SubCell"/>
</dbReference>
<dbReference type="GO" id="GO:0022857">
    <property type="term" value="F:transmembrane transporter activity"/>
    <property type="evidence" value="ECO:0007669"/>
    <property type="project" value="InterPro"/>
</dbReference>
<feature type="domain" description="Major facilitator superfamily (MFS) profile" evidence="6">
    <location>
        <begin position="21"/>
        <end position="385"/>
    </location>
</feature>
<dbReference type="KEGG" id="cmav:ABHF33_01805"/>
<keyword evidence="2 5" id="KW-0812">Transmembrane</keyword>
<feature type="transmembrane region" description="Helical" evidence="5">
    <location>
        <begin position="110"/>
        <end position="129"/>
    </location>
</feature>
<dbReference type="Pfam" id="PF07690">
    <property type="entry name" value="MFS_1"/>
    <property type="match status" value="1"/>
</dbReference>
<feature type="transmembrane region" description="Helical" evidence="5">
    <location>
        <begin position="209"/>
        <end position="229"/>
    </location>
</feature>
<feature type="transmembrane region" description="Helical" evidence="5">
    <location>
        <begin position="332"/>
        <end position="350"/>
    </location>
</feature>
<feature type="transmembrane region" description="Helical" evidence="5">
    <location>
        <begin position="175"/>
        <end position="197"/>
    </location>
</feature>
<dbReference type="PANTHER" id="PTHR23514:SF13">
    <property type="entry name" value="INNER MEMBRANE PROTEIN YBJJ"/>
    <property type="match status" value="1"/>
</dbReference>
<sequence length="387" mass="39908">MTTSTLSAMPSPASGHSIRRTQLAVATLFLVLGFNFGTWASRIPALKVQLGLSTAEVGFLLLASGLGAVFSFPVTATILHRLGSKAACLISGALLPVVLIGLALAPNYPVALLMMLLEGVLASLLNVGMNAQGVQAETVGKQAIMSRLHAVFSLGGLAAALFASGMTFFTDVIWVHFLLAALILWLSVAVSIPYLLAEKPQAQAGGKRFALPAGVALWLGLLALCGTVVEGSMSDWSALYLKDAVMASAQIAPLGIAFFSITMFIARWFGDAWRMRFGAPKMLLWGGLLAGVGLSAALVLGGLIPALVGFALVGLGMAAVSPCVYTQAAKQGAVALAAVTTMGSIGALMGPPMIGFVAHETSLSWGMGLVALAALMIAALTPRVKWD</sequence>
<dbReference type="CDD" id="cd17393">
    <property type="entry name" value="MFS_MosC_like"/>
    <property type="match status" value="1"/>
</dbReference>
<feature type="transmembrane region" description="Helical" evidence="5">
    <location>
        <begin position="282"/>
        <end position="300"/>
    </location>
</feature>
<gene>
    <name evidence="7" type="ORF">ABHF33_01805</name>
</gene>
<feature type="transmembrane region" description="Helical" evidence="5">
    <location>
        <begin position="362"/>
        <end position="381"/>
    </location>
</feature>
<dbReference type="PANTHER" id="PTHR23514">
    <property type="entry name" value="BYPASS OF STOP CODON PROTEIN 6"/>
    <property type="match status" value="1"/>
</dbReference>
<feature type="transmembrane region" description="Helical" evidence="5">
    <location>
        <begin position="306"/>
        <end position="325"/>
    </location>
</feature>
<evidence type="ECO:0000256" key="5">
    <source>
        <dbReference type="SAM" id="Phobius"/>
    </source>
</evidence>
<dbReference type="Gene3D" id="1.20.1250.20">
    <property type="entry name" value="MFS general substrate transporter like domains"/>
    <property type="match status" value="1"/>
</dbReference>
<evidence type="ECO:0000256" key="2">
    <source>
        <dbReference type="ARBA" id="ARBA00022692"/>
    </source>
</evidence>
<dbReference type="EMBL" id="CP157355">
    <property type="protein sequence ID" value="XBM01042.1"/>
    <property type="molecule type" value="Genomic_DNA"/>
</dbReference>
<comment type="subcellular location">
    <subcellularLocation>
        <location evidence="1">Membrane</location>
        <topology evidence="1">Multi-pass membrane protein</topology>
    </subcellularLocation>
</comment>
<evidence type="ECO:0000256" key="3">
    <source>
        <dbReference type="ARBA" id="ARBA00022989"/>
    </source>
</evidence>
<reference evidence="7" key="1">
    <citation type="submission" date="2024-05" db="EMBL/GenBank/DDBJ databases">
        <authorList>
            <person name="Yang L."/>
            <person name="Pan L."/>
        </authorList>
    </citation>
    <scope>NUCLEOTIDE SEQUENCE</scope>
    <source>
        <strain evidence="7">FCG-7</strain>
    </source>
</reference>
<dbReference type="RefSeq" id="WP_348945363.1">
    <property type="nucleotide sequence ID" value="NZ_CP157355.1"/>
</dbReference>
<evidence type="ECO:0000313" key="7">
    <source>
        <dbReference type="EMBL" id="XBM01042.1"/>
    </source>
</evidence>
<evidence type="ECO:0000256" key="1">
    <source>
        <dbReference type="ARBA" id="ARBA00004141"/>
    </source>
</evidence>
<dbReference type="InterPro" id="IPR020846">
    <property type="entry name" value="MFS_dom"/>
</dbReference>
<protein>
    <submittedName>
        <fullName evidence="7">MFS transporter</fullName>
    </submittedName>
</protein>
<name>A0AAU7FAT3_9NEIS</name>
<dbReference type="InterPro" id="IPR036259">
    <property type="entry name" value="MFS_trans_sf"/>
</dbReference>
<keyword evidence="3 5" id="KW-1133">Transmembrane helix</keyword>
<evidence type="ECO:0000256" key="4">
    <source>
        <dbReference type="ARBA" id="ARBA00023136"/>
    </source>
</evidence>
<proteinExistence type="predicted"/>
<dbReference type="PROSITE" id="PS50850">
    <property type="entry name" value="MFS"/>
    <property type="match status" value="1"/>
</dbReference>
<organism evidence="7">
    <name type="scientific">Chitinibacter mangrovi</name>
    <dbReference type="NCBI Taxonomy" id="3153927"/>
    <lineage>
        <taxon>Bacteria</taxon>
        <taxon>Pseudomonadati</taxon>
        <taxon>Pseudomonadota</taxon>
        <taxon>Betaproteobacteria</taxon>
        <taxon>Neisseriales</taxon>
        <taxon>Chitinibacteraceae</taxon>
        <taxon>Chitinibacter</taxon>
    </lineage>
</organism>
<feature type="transmembrane region" description="Helical" evidence="5">
    <location>
        <begin position="58"/>
        <end position="79"/>
    </location>
</feature>
<dbReference type="AlphaFoldDB" id="A0AAU7FAT3"/>
<accession>A0AAU7FAT3</accession>
<dbReference type="SUPFAM" id="SSF103473">
    <property type="entry name" value="MFS general substrate transporter"/>
    <property type="match status" value="1"/>
</dbReference>
<feature type="transmembrane region" description="Helical" evidence="5">
    <location>
        <begin position="86"/>
        <end position="104"/>
    </location>
</feature>
<dbReference type="InterPro" id="IPR051788">
    <property type="entry name" value="MFS_Transporter"/>
</dbReference>
<feature type="transmembrane region" description="Helical" evidence="5">
    <location>
        <begin position="150"/>
        <end position="169"/>
    </location>
</feature>
<keyword evidence="4 5" id="KW-0472">Membrane</keyword>
<evidence type="ECO:0000259" key="6">
    <source>
        <dbReference type="PROSITE" id="PS50850"/>
    </source>
</evidence>
<dbReference type="InterPro" id="IPR011701">
    <property type="entry name" value="MFS"/>
</dbReference>
<feature type="transmembrane region" description="Helical" evidence="5">
    <location>
        <begin position="249"/>
        <end position="270"/>
    </location>
</feature>